<dbReference type="PANTHER" id="PTHR23517:SF13">
    <property type="entry name" value="MAJOR FACILITATOR SUPERFAMILY MFS_1"/>
    <property type="match status" value="1"/>
</dbReference>
<keyword evidence="4 7" id="KW-0812">Transmembrane</keyword>
<dbReference type="Proteomes" id="UP000299290">
    <property type="component" value="Unassembled WGS sequence"/>
</dbReference>
<dbReference type="GO" id="GO:0005886">
    <property type="term" value="C:plasma membrane"/>
    <property type="evidence" value="ECO:0007669"/>
    <property type="project" value="UniProtKB-SubCell"/>
</dbReference>
<feature type="transmembrane region" description="Helical" evidence="7">
    <location>
        <begin position="369"/>
        <end position="390"/>
    </location>
</feature>
<feature type="transmembrane region" description="Helical" evidence="7">
    <location>
        <begin position="197"/>
        <end position="215"/>
    </location>
</feature>
<dbReference type="InterPro" id="IPR020846">
    <property type="entry name" value="MFS_dom"/>
</dbReference>
<evidence type="ECO:0000256" key="1">
    <source>
        <dbReference type="ARBA" id="ARBA00004651"/>
    </source>
</evidence>
<gene>
    <name evidence="9" type="ORF">SANT12839_075470</name>
</gene>
<keyword evidence="3" id="KW-1003">Cell membrane</keyword>
<feature type="domain" description="Major facilitator superfamily (MFS) profile" evidence="8">
    <location>
        <begin position="41"/>
        <end position="421"/>
    </location>
</feature>
<evidence type="ECO:0000256" key="6">
    <source>
        <dbReference type="ARBA" id="ARBA00023136"/>
    </source>
</evidence>
<feature type="transmembrane region" description="Helical" evidence="7">
    <location>
        <begin position="107"/>
        <end position="125"/>
    </location>
</feature>
<accession>A0A4D4KCH3</accession>
<dbReference type="Pfam" id="PF07690">
    <property type="entry name" value="MFS_1"/>
    <property type="match status" value="1"/>
</dbReference>
<comment type="caution">
    <text evidence="9">The sequence shown here is derived from an EMBL/GenBank/DDBJ whole genome shotgun (WGS) entry which is preliminary data.</text>
</comment>
<dbReference type="AlphaFoldDB" id="A0A4D4KCH3"/>
<feature type="transmembrane region" description="Helical" evidence="7">
    <location>
        <begin position="276"/>
        <end position="296"/>
    </location>
</feature>
<feature type="transmembrane region" description="Helical" evidence="7">
    <location>
        <begin position="248"/>
        <end position="270"/>
    </location>
</feature>
<dbReference type="SUPFAM" id="SSF103473">
    <property type="entry name" value="MFS general substrate transporter"/>
    <property type="match status" value="1"/>
</dbReference>
<feature type="transmembrane region" description="Helical" evidence="7">
    <location>
        <begin position="396"/>
        <end position="416"/>
    </location>
</feature>
<evidence type="ECO:0000256" key="2">
    <source>
        <dbReference type="ARBA" id="ARBA00022448"/>
    </source>
</evidence>
<name>A0A4D4KCH3_9ACTN</name>
<feature type="transmembrane region" description="Helical" evidence="7">
    <location>
        <begin position="72"/>
        <end position="95"/>
    </location>
</feature>
<feature type="transmembrane region" description="Helical" evidence="7">
    <location>
        <begin position="308"/>
        <end position="325"/>
    </location>
</feature>
<comment type="subcellular location">
    <subcellularLocation>
        <location evidence="1">Cell membrane</location>
        <topology evidence="1">Multi-pass membrane protein</topology>
    </subcellularLocation>
</comment>
<keyword evidence="10" id="KW-1185">Reference proteome</keyword>
<organism evidence="9 10">
    <name type="scientific">Streptomyces antimycoticus</name>
    <dbReference type="NCBI Taxonomy" id="68175"/>
    <lineage>
        <taxon>Bacteria</taxon>
        <taxon>Bacillati</taxon>
        <taxon>Actinomycetota</taxon>
        <taxon>Actinomycetes</taxon>
        <taxon>Kitasatosporales</taxon>
        <taxon>Streptomycetaceae</taxon>
        <taxon>Streptomyces</taxon>
        <taxon>Streptomyces violaceusniger group</taxon>
    </lineage>
</organism>
<dbReference type="PANTHER" id="PTHR23517">
    <property type="entry name" value="RESISTANCE PROTEIN MDTM, PUTATIVE-RELATED-RELATED"/>
    <property type="match status" value="1"/>
</dbReference>
<protein>
    <submittedName>
        <fullName evidence="9">MFS transporter</fullName>
    </submittedName>
</protein>
<feature type="transmembrane region" description="Helical" evidence="7">
    <location>
        <begin position="131"/>
        <end position="153"/>
    </location>
</feature>
<keyword evidence="6 7" id="KW-0472">Membrane</keyword>
<evidence type="ECO:0000256" key="5">
    <source>
        <dbReference type="ARBA" id="ARBA00022989"/>
    </source>
</evidence>
<evidence type="ECO:0000259" key="8">
    <source>
        <dbReference type="PROSITE" id="PS50850"/>
    </source>
</evidence>
<evidence type="ECO:0000256" key="4">
    <source>
        <dbReference type="ARBA" id="ARBA00022692"/>
    </source>
</evidence>
<sequence length="421" mass="43730">MASVVPVVIAFEKARMMIDNIAPDIRTAAAPPAEERRARGGFWLVAGVYTLVMLGGTLPIPLYVFWAPQMGFGPFTTTLVFAVYALGTVLALMVFASLSDAVGRRPLLIAALVAAAASTSLFLVAEDVGTLLAARFLCGVGTGIFTATATAALGELAGEEHARRASVVSTAANMGGLGLGAVVAGLFAQYGTDPTRLVFWVYLASLGPALLALVVTPETVTARRRPTVSVRRPTVPGRPAARAEFLRAATAVLAAFAVSGLFSSLVPSFLRERLHVHNLAAVGAEVGLLFLIALVAQVAAPARWVSGRWAAPVFLIAGVAVFETGLWTRSLVTFVVGTLLAGTGIGLAFRRGIAVTQRLADPRRRADLLATYFLSAYTGTIVPTLALGLLDQAINQNVATLILAVAVVATTLGGALSRPAT</sequence>
<feature type="transmembrane region" description="Helical" evidence="7">
    <location>
        <begin position="42"/>
        <end position="66"/>
    </location>
</feature>
<dbReference type="GO" id="GO:0022857">
    <property type="term" value="F:transmembrane transporter activity"/>
    <property type="evidence" value="ECO:0007669"/>
    <property type="project" value="InterPro"/>
</dbReference>
<keyword evidence="5 7" id="KW-1133">Transmembrane helix</keyword>
<proteinExistence type="predicted"/>
<evidence type="ECO:0000256" key="7">
    <source>
        <dbReference type="SAM" id="Phobius"/>
    </source>
</evidence>
<dbReference type="InterPro" id="IPR011701">
    <property type="entry name" value="MFS"/>
</dbReference>
<dbReference type="Gene3D" id="1.20.1250.20">
    <property type="entry name" value="MFS general substrate transporter like domains"/>
    <property type="match status" value="1"/>
</dbReference>
<evidence type="ECO:0000313" key="9">
    <source>
        <dbReference type="EMBL" id="GDY46665.1"/>
    </source>
</evidence>
<feature type="transmembrane region" description="Helical" evidence="7">
    <location>
        <begin position="331"/>
        <end position="349"/>
    </location>
</feature>
<dbReference type="InterPro" id="IPR036259">
    <property type="entry name" value="MFS_trans_sf"/>
</dbReference>
<dbReference type="PROSITE" id="PS50850">
    <property type="entry name" value="MFS"/>
    <property type="match status" value="1"/>
</dbReference>
<dbReference type="EMBL" id="BJHV01000001">
    <property type="protein sequence ID" value="GDY46665.1"/>
    <property type="molecule type" value="Genomic_DNA"/>
</dbReference>
<evidence type="ECO:0000313" key="10">
    <source>
        <dbReference type="Proteomes" id="UP000299290"/>
    </source>
</evidence>
<feature type="transmembrane region" description="Helical" evidence="7">
    <location>
        <begin position="165"/>
        <end position="191"/>
    </location>
</feature>
<dbReference type="InterPro" id="IPR050171">
    <property type="entry name" value="MFS_Transporters"/>
</dbReference>
<evidence type="ECO:0000256" key="3">
    <source>
        <dbReference type="ARBA" id="ARBA00022475"/>
    </source>
</evidence>
<keyword evidence="2" id="KW-0813">Transport</keyword>
<reference evidence="9 10" key="1">
    <citation type="journal article" date="2020" name="Int. J. Syst. Evol. Microbiol.">
        <title>Reclassification of Streptomyces castelarensis and Streptomyces sporoclivatus as later heterotypic synonyms of Streptomyces antimycoticus.</title>
        <authorList>
            <person name="Komaki H."/>
            <person name="Tamura T."/>
        </authorList>
    </citation>
    <scope>NUCLEOTIDE SEQUENCE [LARGE SCALE GENOMIC DNA]</scope>
    <source>
        <strain evidence="9 10">NBRC 12839</strain>
    </source>
</reference>